<keyword evidence="1" id="KW-0472">Membrane</keyword>
<protein>
    <submittedName>
        <fullName evidence="2">Uncharacterized protein</fullName>
    </submittedName>
</protein>
<keyword evidence="1" id="KW-0812">Transmembrane</keyword>
<feature type="transmembrane region" description="Helical" evidence="1">
    <location>
        <begin position="80"/>
        <end position="98"/>
    </location>
</feature>
<feature type="transmembrane region" description="Helical" evidence="1">
    <location>
        <begin position="322"/>
        <end position="340"/>
    </location>
</feature>
<dbReference type="Proteomes" id="UP000198604">
    <property type="component" value="Unassembled WGS sequence"/>
</dbReference>
<name>A0A0E3WF17_9STRE</name>
<feature type="transmembrane region" description="Helical" evidence="1">
    <location>
        <begin position="216"/>
        <end position="235"/>
    </location>
</feature>
<sequence>MEEKKIDVSKQIYLFFGLILFAFVNVFLFDNKEGIGFSVFSTITLLTIGLLSQRPLLRILGIVSYLVNLIVAIFGFNYLGWLTGVQAIELIFIVWYLYPKETFLKADATDKFTYRFRWQQLLLTAAMSLGIYVVFNIASSLWNGSFLEYGGNTALIFGIQYFLYSSLVKSRTNEARFVANLEEAHKVMEELQVKSLENPQFLHKKPVLPSLASDNFIKMAAIWLVVMDLSILSYLIRPNDIGFGIGAFFVLLSIVLSLFVKTIENKADVFSVIYHKIRPVQPVFFIILLIANAHKFSYGAAYALLFAAAYFIWAINKINMKTLLTATILIYFFPIFGYISNPFRLGARNMNQVFKMVTDRGRVDYFNIGSFLNLNPYSWYDIDHSDDTFSQEDLEESSRAISENLTIDKDANYEYAGVWDGQDFDLTLSYIFDGKVSIEANGTYEELILENLSSKYASMKTLSSNDEENRRYKDYYLMGQVSSDYGSYHIYLEMDEAWIKAYEADPSAVKFNILILGEDIEPEDVYGINL</sequence>
<keyword evidence="3" id="KW-1185">Reference proteome</keyword>
<feature type="transmembrane region" description="Helical" evidence="1">
    <location>
        <begin position="12"/>
        <end position="29"/>
    </location>
</feature>
<dbReference type="EMBL" id="CTEN01000002">
    <property type="protein sequence ID" value="CQR24699.1"/>
    <property type="molecule type" value="Genomic_DNA"/>
</dbReference>
<evidence type="ECO:0000313" key="2">
    <source>
        <dbReference type="EMBL" id="CQR24699.1"/>
    </source>
</evidence>
<gene>
    <name evidence="2" type="ORF">BN1356_01056</name>
</gene>
<evidence type="ECO:0000313" key="3">
    <source>
        <dbReference type="Proteomes" id="UP000198604"/>
    </source>
</evidence>
<feature type="transmembrane region" description="Helical" evidence="1">
    <location>
        <begin position="241"/>
        <end position="260"/>
    </location>
</feature>
<proteinExistence type="predicted"/>
<dbReference type="RefSeq" id="WP_093650318.1">
    <property type="nucleotide sequence ID" value="NZ_CTEN01000002.1"/>
</dbReference>
<feature type="transmembrane region" description="Helical" evidence="1">
    <location>
        <begin position="35"/>
        <end position="51"/>
    </location>
</feature>
<keyword evidence="1" id="KW-1133">Transmembrane helix</keyword>
<organism evidence="2 3">
    <name type="scientific">Streptococcus varani</name>
    <dbReference type="NCBI Taxonomy" id="1608583"/>
    <lineage>
        <taxon>Bacteria</taxon>
        <taxon>Bacillati</taxon>
        <taxon>Bacillota</taxon>
        <taxon>Bacilli</taxon>
        <taxon>Lactobacillales</taxon>
        <taxon>Streptococcaceae</taxon>
        <taxon>Streptococcus</taxon>
    </lineage>
</organism>
<evidence type="ECO:0000256" key="1">
    <source>
        <dbReference type="SAM" id="Phobius"/>
    </source>
</evidence>
<feature type="transmembrane region" description="Helical" evidence="1">
    <location>
        <begin position="56"/>
        <end position="74"/>
    </location>
</feature>
<dbReference type="OrthoDB" id="2235299at2"/>
<accession>A0A0E3WF17</accession>
<feature type="transmembrane region" description="Helical" evidence="1">
    <location>
        <begin position="121"/>
        <end position="143"/>
    </location>
</feature>
<dbReference type="AlphaFoldDB" id="A0A0E3WF17"/>
<feature type="transmembrane region" description="Helical" evidence="1">
    <location>
        <begin position="149"/>
        <end position="167"/>
    </location>
</feature>
<feature type="transmembrane region" description="Helical" evidence="1">
    <location>
        <begin position="296"/>
        <end position="315"/>
    </location>
</feature>
<reference evidence="3" key="1">
    <citation type="submission" date="2015-03" db="EMBL/GenBank/DDBJ databases">
        <authorList>
            <person name="Urmite Genomes"/>
        </authorList>
    </citation>
    <scope>NUCLEOTIDE SEQUENCE [LARGE SCALE GENOMIC DNA]</scope>
    <source>
        <strain evidence="3">FF10</strain>
    </source>
</reference>